<dbReference type="Pfam" id="PF01410">
    <property type="entry name" value="COLFI"/>
    <property type="match status" value="1"/>
</dbReference>
<evidence type="ECO:0000313" key="8">
    <source>
        <dbReference type="RefSeq" id="XP_022826006.1"/>
    </source>
</evidence>
<keyword evidence="3" id="KW-0176">Collagen</keyword>
<evidence type="ECO:0000256" key="1">
    <source>
        <dbReference type="ARBA" id="ARBA00004613"/>
    </source>
</evidence>
<dbReference type="PANTHER" id="PTHR24637">
    <property type="entry name" value="COLLAGEN"/>
    <property type="match status" value="1"/>
</dbReference>
<dbReference type="GO" id="GO:0005201">
    <property type="term" value="F:extracellular matrix structural constituent"/>
    <property type="evidence" value="ECO:0007669"/>
    <property type="project" value="InterPro"/>
</dbReference>
<evidence type="ECO:0000256" key="3">
    <source>
        <dbReference type="ARBA" id="ARBA00023119"/>
    </source>
</evidence>
<feature type="chain" id="PRO_5039925758" evidence="5">
    <location>
        <begin position="24"/>
        <end position="346"/>
    </location>
</feature>
<dbReference type="GO" id="GO:0005581">
    <property type="term" value="C:collagen trimer"/>
    <property type="evidence" value="ECO:0007669"/>
    <property type="project" value="UniProtKB-KW"/>
</dbReference>
<dbReference type="SMART" id="SM00038">
    <property type="entry name" value="COLFI"/>
    <property type="match status" value="1"/>
</dbReference>
<dbReference type="KEGG" id="sliu:111356036"/>
<reference evidence="8" key="1">
    <citation type="submission" date="2025-08" db="UniProtKB">
        <authorList>
            <consortium name="RefSeq"/>
        </authorList>
    </citation>
    <scope>IDENTIFICATION</scope>
    <source>
        <strain evidence="8">Ishihara</strain>
        <tissue evidence="8">Whole body</tissue>
    </source>
</reference>
<sequence>MDVKVKLCFIFMCIAFKLQNASASMSDVEVVTDDKIRKCTRQLSTCSVKFGDTLLRGPKGETGLRGETGLPGEKGDKGDSGLPGPSGLPGLQGLIGEIGPVGPKGDKGERGITGKPGPIGPPGIEGRPGICPCVLPGLKKSSMEVGDDEWDPDTPVEKPCKAAPKDVDSGNYTMGPLNKEFKVYCNMATLETCILNTPASPENKHKLVNQSVWLSSLGVSLIDFYKLSLEQITWLQERSVSVRQTIKYHCFDSVPYPKYNTSATSLELLTWNDVVIGPFATPKTPLFYTVPEETDFCKEGVKEWKSSIIKIQSSFVHRLPITDILIKDNRNEDQKFKIEVVELCFG</sequence>
<dbReference type="InterPro" id="IPR008160">
    <property type="entry name" value="Collagen"/>
</dbReference>
<feature type="compositionally biased region" description="Acidic residues" evidence="4">
    <location>
        <begin position="145"/>
        <end position="154"/>
    </location>
</feature>
<keyword evidence="5" id="KW-0732">Signal</keyword>
<dbReference type="Pfam" id="PF01391">
    <property type="entry name" value="Collagen"/>
    <property type="match status" value="1"/>
</dbReference>
<evidence type="ECO:0000313" key="7">
    <source>
        <dbReference type="Proteomes" id="UP000301870"/>
    </source>
</evidence>
<dbReference type="PANTHER" id="PTHR24637:SF377">
    <property type="entry name" value="COLLAGEN TYPE IX ALPHA 1 CHAIN"/>
    <property type="match status" value="1"/>
</dbReference>
<evidence type="ECO:0000259" key="6">
    <source>
        <dbReference type="PROSITE" id="PS51461"/>
    </source>
</evidence>
<dbReference type="InterPro" id="IPR000885">
    <property type="entry name" value="Fib_collagen_C"/>
</dbReference>
<feature type="region of interest" description="Disordered" evidence="4">
    <location>
        <begin position="143"/>
        <end position="163"/>
    </location>
</feature>
<evidence type="ECO:0000256" key="5">
    <source>
        <dbReference type="SAM" id="SignalP"/>
    </source>
</evidence>
<dbReference type="AlphaFoldDB" id="A0A9J7E895"/>
<keyword evidence="7" id="KW-1185">Reference proteome</keyword>
<comment type="subcellular location">
    <subcellularLocation>
        <location evidence="1">Secreted</location>
    </subcellularLocation>
</comment>
<accession>A0A9J7E895</accession>
<feature type="region of interest" description="Disordered" evidence="4">
    <location>
        <begin position="57"/>
        <end position="126"/>
    </location>
</feature>
<dbReference type="RefSeq" id="XP_022826006.1">
    <property type="nucleotide sequence ID" value="XM_022970238.1"/>
</dbReference>
<feature type="domain" description="Fibrillar collagen NC1" evidence="6">
    <location>
        <begin position="113"/>
        <end position="346"/>
    </location>
</feature>
<dbReference type="PROSITE" id="PS51461">
    <property type="entry name" value="NC1_FIB"/>
    <property type="match status" value="1"/>
</dbReference>
<protein>
    <submittedName>
        <fullName evidence="8">Collagen alpha-2(I) chain-like</fullName>
    </submittedName>
</protein>
<keyword evidence="2" id="KW-0964">Secreted</keyword>
<dbReference type="Proteomes" id="UP000301870">
    <property type="component" value="Chromosome 22"/>
</dbReference>
<evidence type="ECO:0000256" key="4">
    <source>
        <dbReference type="SAM" id="MobiDB-lite"/>
    </source>
</evidence>
<dbReference type="Gene3D" id="2.60.120.1000">
    <property type="match status" value="1"/>
</dbReference>
<proteinExistence type="predicted"/>
<organism evidence="7 8">
    <name type="scientific">Spodoptera litura</name>
    <name type="common">Asian cotton leafworm</name>
    <dbReference type="NCBI Taxonomy" id="69820"/>
    <lineage>
        <taxon>Eukaryota</taxon>
        <taxon>Metazoa</taxon>
        <taxon>Ecdysozoa</taxon>
        <taxon>Arthropoda</taxon>
        <taxon>Hexapoda</taxon>
        <taxon>Insecta</taxon>
        <taxon>Pterygota</taxon>
        <taxon>Neoptera</taxon>
        <taxon>Endopterygota</taxon>
        <taxon>Lepidoptera</taxon>
        <taxon>Glossata</taxon>
        <taxon>Ditrysia</taxon>
        <taxon>Noctuoidea</taxon>
        <taxon>Noctuidae</taxon>
        <taxon>Amphipyrinae</taxon>
        <taxon>Spodoptera</taxon>
    </lineage>
</organism>
<gene>
    <name evidence="8" type="primary">LOC111356036</name>
</gene>
<name>A0A9J7E895_SPOLT</name>
<dbReference type="OrthoDB" id="8939548at2759"/>
<feature type="compositionally biased region" description="Low complexity" evidence="4">
    <location>
        <begin position="80"/>
        <end position="94"/>
    </location>
</feature>
<dbReference type="GO" id="GO:0005576">
    <property type="term" value="C:extracellular region"/>
    <property type="evidence" value="ECO:0007669"/>
    <property type="project" value="UniProtKB-SubCell"/>
</dbReference>
<dbReference type="GeneID" id="111356036"/>
<feature type="signal peptide" evidence="5">
    <location>
        <begin position="1"/>
        <end position="23"/>
    </location>
</feature>
<evidence type="ECO:0000256" key="2">
    <source>
        <dbReference type="ARBA" id="ARBA00022525"/>
    </source>
</evidence>